<dbReference type="InterPro" id="IPR000182">
    <property type="entry name" value="GNAT_dom"/>
</dbReference>
<dbReference type="PANTHER" id="PTHR47237">
    <property type="entry name" value="SLL0310 PROTEIN"/>
    <property type="match status" value="1"/>
</dbReference>
<dbReference type="AlphaFoldDB" id="A0A1X7ADN2"/>
<dbReference type="PROSITE" id="PS51186">
    <property type="entry name" value="GNAT"/>
    <property type="match status" value="1"/>
</dbReference>
<dbReference type="Pfam" id="PF18014">
    <property type="entry name" value="Acetyltransf_18"/>
    <property type="match status" value="1"/>
</dbReference>
<gene>
    <name evidence="2" type="ORF">EHSB41UT_00121</name>
</gene>
<evidence type="ECO:0000313" key="3">
    <source>
        <dbReference type="Proteomes" id="UP000196573"/>
    </source>
</evidence>
<dbReference type="SUPFAM" id="SSF55729">
    <property type="entry name" value="Acyl-CoA N-acyltransferases (Nat)"/>
    <property type="match status" value="1"/>
</dbReference>
<dbReference type="InterPro" id="IPR041496">
    <property type="entry name" value="YitH/HolE_GNAT"/>
</dbReference>
<sequence>MTATEARMAVALAQQEGWNPGLNDAEVFLAVNQEGMLCIHFDGQPIGFSSVMRYDSRYAFFGLYMVQEEFRKLGFGMAMTQKRLEMAGKRCIGLDGVTENVTIYSHIGFRSSYRNIRFCMPEAIVEQCLANSQLEQHSDITVIPLSSVSPHLLTAFDRFYFQACRSHFLKVWCYQEDVIALAAQYQGELAGYIVIRPCVIGSKIGPLFAQSRAIAESLLFTALALSNRPPFYLDIPEPNQNAINLANDNKMVIISEVMRMYRGTPPPINLAGVYGITSLEMG</sequence>
<dbReference type="EMBL" id="FWPT01000001">
    <property type="protein sequence ID" value="SMA32196.1"/>
    <property type="molecule type" value="Genomic_DNA"/>
</dbReference>
<name>A0A1X7ADN2_9GAMM</name>
<protein>
    <recommendedName>
        <fullName evidence="1">N-acetyltransferase domain-containing protein</fullName>
    </recommendedName>
</protein>
<evidence type="ECO:0000259" key="1">
    <source>
        <dbReference type="PROSITE" id="PS51186"/>
    </source>
</evidence>
<accession>A0A1X7ADN2</accession>
<reference evidence="2 3" key="1">
    <citation type="submission" date="2017-03" db="EMBL/GenBank/DDBJ databases">
        <authorList>
            <person name="Afonso C.L."/>
            <person name="Miller P.J."/>
            <person name="Scott M.A."/>
            <person name="Spackman E."/>
            <person name="Goraichik I."/>
            <person name="Dimitrov K.M."/>
            <person name="Suarez D.L."/>
            <person name="Swayne D.E."/>
        </authorList>
    </citation>
    <scope>NUCLEOTIDE SEQUENCE [LARGE SCALE GENOMIC DNA]</scope>
    <source>
        <strain evidence="2">SB41UT1</strain>
    </source>
</reference>
<feature type="domain" description="N-acetyltransferase" evidence="1">
    <location>
        <begin position="1"/>
        <end position="131"/>
    </location>
</feature>
<keyword evidence="3" id="KW-1185">Reference proteome</keyword>
<dbReference type="Proteomes" id="UP000196573">
    <property type="component" value="Unassembled WGS sequence"/>
</dbReference>
<organism evidence="2 3">
    <name type="scientific">Parendozoicomonas haliclonae</name>
    <dbReference type="NCBI Taxonomy" id="1960125"/>
    <lineage>
        <taxon>Bacteria</taxon>
        <taxon>Pseudomonadati</taxon>
        <taxon>Pseudomonadota</taxon>
        <taxon>Gammaproteobacteria</taxon>
        <taxon>Oceanospirillales</taxon>
        <taxon>Endozoicomonadaceae</taxon>
        <taxon>Parendozoicomonas</taxon>
    </lineage>
</organism>
<proteinExistence type="predicted"/>
<dbReference type="InterPro" id="IPR052729">
    <property type="entry name" value="Acyl/Acetyltrans_Enzymes"/>
</dbReference>
<evidence type="ECO:0000313" key="2">
    <source>
        <dbReference type="EMBL" id="SMA32196.1"/>
    </source>
</evidence>
<dbReference type="InterPro" id="IPR016181">
    <property type="entry name" value="Acyl_CoA_acyltransferase"/>
</dbReference>
<dbReference type="Gene3D" id="3.40.630.30">
    <property type="match status" value="1"/>
</dbReference>
<dbReference type="PANTHER" id="PTHR47237:SF1">
    <property type="entry name" value="SLL0310 PROTEIN"/>
    <property type="match status" value="1"/>
</dbReference>
<dbReference type="GO" id="GO:0016747">
    <property type="term" value="F:acyltransferase activity, transferring groups other than amino-acyl groups"/>
    <property type="evidence" value="ECO:0007669"/>
    <property type="project" value="InterPro"/>
</dbReference>
<dbReference type="Gene3D" id="3.40.630.90">
    <property type="match status" value="1"/>
</dbReference>